<keyword evidence="1" id="KW-0805">Transcription regulation</keyword>
<dbReference type="PANTHER" id="PTHR30136">
    <property type="entry name" value="HELIX-TURN-HELIX TRANSCRIPTIONAL REGULATOR, ICLR FAMILY"/>
    <property type="match status" value="1"/>
</dbReference>
<dbReference type="RefSeq" id="WP_340367550.1">
    <property type="nucleotide sequence ID" value="NZ_JBBKZV010000035.1"/>
</dbReference>
<dbReference type="InterPro" id="IPR050707">
    <property type="entry name" value="HTH_MetabolicPath_Reg"/>
</dbReference>
<dbReference type="InterPro" id="IPR014757">
    <property type="entry name" value="Tscrpt_reg_IclR_C"/>
</dbReference>
<dbReference type="Pfam" id="PF09339">
    <property type="entry name" value="HTH_IclR"/>
    <property type="match status" value="1"/>
</dbReference>
<dbReference type="PANTHER" id="PTHR30136:SF23">
    <property type="entry name" value="DNA-BINDING TRANSCRIPTIONAL ACTIVATOR MHPR"/>
    <property type="match status" value="1"/>
</dbReference>
<comment type="caution">
    <text evidence="6">The sequence shown here is derived from an EMBL/GenBank/DDBJ whole genome shotgun (WGS) entry which is preliminary data.</text>
</comment>
<dbReference type="PROSITE" id="PS51078">
    <property type="entry name" value="ICLR_ED"/>
    <property type="match status" value="1"/>
</dbReference>
<evidence type="ECO:0000259" key="5">
    <source>
        <dbReference type="PROSITE" id="PS51078"/>
    </source>
</evidence>
<evidence type="ECO:0000313" key="7">
    <source>
        <dbReference type="Proteomes" id="UP001363010"/>
    </source>
</evidence>
<evidence type="ECO:0000313" key="6">
    <source>
        <dbReference type="EMBL" id="MEJ8826514.1"/>
    </source>
</evidence>
<dbReference type="Gene3D" id="1.10.10.10">
    <property type="entry name" value="Winged helix-like DNA-binding domain superfamily/Winged helix DNA-binding domain"/>
    <property type="match status" value="1"/>
</dbReference>
<dbReference type="Pfam" id="PF01614">
    <property type="entry name" value="IclR_C"/>
    <property type="match status" value="1"/>
</dbReference>
<dbReference type="InterPro" id="IPR029016">
    <property type="entry name" value="GAF-like_dom_sf"/>
</dbReference>
<dbReference type="Proteomes" id="UP001363010">
    <property type="component" value="Unassembled WGS sequence"/>
</dbReference>
<evidence type="ECO:0000256" key="3">
    <source>
        <dbReference type="ARBA" id="ARBA00023163"/>
    </source>
</evidence>
<protein>
    <submittedName>
        <fullName evidence="6">Helix-turn-helix domain-containing protein</fullName>
    </submittedName>
</protein>
<feature type="domain" description="IclR-ED" evidence="5">
    <location>
        <begin position="80"/>
        <end position="267"/>
    </location>
</feature>
<name>A0ABU8W8Z6_9BURK</name>
<sequence length="274" mass="30737">MQPTNDPDGAGGVKSIAALQRGLRVLQAIQQAPRITLTELQRHTLLPHATLLRILKTLDEEGWIERDALTKRYATRAAPRAVQPRNDWRDRLSLISRPIRTALQRKISWPVNLAVRDRTSMLILDTESTGSLTPNYHALSFRPPMLKSSMGRCYLAYCPDQEREEILRALARSPDHADSGIRADRIRRMVAEIRQRGYALRDDPSNEPLDSPERFSALSVPIQCEQRVIACLACVWVPSLANSDDMVGRHLSSLQHSAKAIEARLRQAGFPAAG</sequence>
<dbReference type="SUPFAM" id="SSF46785">
    <property type="entry name" value="Winged helix' DNA-binding domain"/>
    <property type="match status" value="1"/>
</dbReference>
<keyword evidence="2" id="KW-0238">DNA-binding</keyword>
<dbReference type="InterPro" id="IPR036390">
    <property type="entry name" value="WH_DNA-bd_sf"/>
</dbReference>
<evidence type="ECO:0000256" key="1">
    <source>
        <dbReference type="ARBA" id="ARBA00023015"/>
    </source>
</evidence>
<organism evidence="6 7">
    <name type="scientific">Variovorax humicola</name>
    <dbReference type="NCBI Taxonomy" id="1769758"/>
    <lineage>
        <taxon>Bacteria</taxon>
        <taxon>Pseudomonadati</taxon>
        <taxon>Pseudomonadota</taxon>
        <taxon>Betaproteobacteria</taxon>
        <taxon>Burkholderiales</taxon>
        <taxon>Comamonadaceae</taxon>
        <taxon>Variovorax</taxon>
    </lineage>
</organism>
<dbReference type="EMBL" id="JBBKZV010000035">
    <property type="protein sequence ID" value="MEJ8826514.1"/>
    <property type="molecule type" value="Genomic_DNA"/>
</dbReference>
<keyword evidence="3" id="KW-0804">Transcription</keyword>
<proteinExistence type="predicted"/>
<gene>
    <name evidence="6" type="ORF">WKW80_31585</name>
</gene>
<dbReference type="SMART" id="SM00346">
    <property type="entry name" value="HTH_ICLR"/>
    <property type="match status" value="1"/>
</dbReference>
<reference evidence="6 7" key="1">
    <citation type="submission" date="2024-03" db="EMBL/GenBank/DDBJ databases">
        <title>Novel species of the genus Variovorax.</title>
        <authorList>
            <person name="Liu Q."/>
            <person name="Xin Y.-H."/>
        </authorList>
    </citation>
    <scope>NUCLEOTIDE SEQUENCE [LARGE SCALE GENOMIC DNA]</scope>
    <source>
        <strain evidence="6 7">KACC 18501</strain>
    </source>
</reference>
<dbReference type="InterPro" id="IPR005471">
    <property type="entry name" value="Tscrpt_reg_IclR_N"/>
</dbReference>
<dbReference type="SUPFAM" id="SSF55781">
    <property type="entry name" value="GAF domain-like"/>
    <property type="match status" value="1"/>
</dbReference>
<accession>A0ABU8W8Z6</accession>
<keyword evidence="7" id="KW-1185">Reference proteome</keyword>
<feature type="domain" description="HTH iclR-type" evidence="4">
    <location>
        <begin position="16"/>
        <end position="77"/>
    </location>
</feature>
<evidence type="ECO:0000256" key="2">
    <source>
        <dbReference type="ARBA" id="ARBA00023125"/>
    </source>
</evidence>
<dbReference type="Gene3D" id="3.30.450.40">
    <property type="match status" value="1"/>
</dbReference>
<evidence type="ECO:0000259" key="4">
    <source>
        <dbReference type="PROSITE" id="PS51077"/>
    </source>
</evidence>
<dbReference type="InterPro" id="IPR036388">
    <property type="entry name" value="WH-like_DNA-bd_sf"/>
</dbReference>
<dbReference type="PROSITE" id="PS51077">
    <property type="entry name" value="HTH_ICLR"/>
    <property type="match status" value="1"/>
</dbReference>